<comment type="caution">
    <text evidence="1">The sequence shown here is derived from an EMBL/GenBank/DDBJ whole genome shotgun (WGS) entry which is preliminary data.</text>
</comment>
<reference evidence="1 2" key="1">
    <citation type="journal article" date="2019" name="Commun. Biol.">
        <title>The bagworm genome reveals a unique fibroin gene that provides high tensile strength.</title>
        <authorList>
            <person name="Kono N."/>
            <person name="Nakamura H."/>
            <person name="Ohtoshi R."/>
            <person name="Tomita M."/>
            <person name="Numata K."/>
            <person name="Arakawa K."/>
        </authorList>
    </citation>
    <scope>NUCLEOTIDE SEQUENCE [LARGE SCALE GENOMIC DNA]</scope>
</reference>
<protein>
    <submittedName>
        <fullName evidence="1">Uncharacterized protein</fullName>
    </submittedName>
</protein>
<gene>
    <name evidence="1" type="ORF">EVAR_14056_1</name>
</gene>
<keyword evidence="2" id="KW-1185">Reference proteome</keyword>
<organism evidence="1 2">
    <name type="scientific">Eumeta variegata</name>
    <name type="common">Bagworm moth</name>
    <name type="synonym">Eumeta japonica</name>
    <dbReference type="NCBI Taxonomy" id="151549"/>
    <lineage>
        <taxon>Eukaryota</taxon>
        <taxon>Metazoa</taxon>
        <taxon>Ecdysozoa</taxon>
        <taxon>Arthropoda</taxon>
        <taxon>Hexapoda</taxon>
        <taxon>Insecta</taxon>
        <taxon>Pterygota</taxon>
        <taxon>Neoptera</taxon>
        <taxon>Endopterygota</taxon>
        <taxon>Lepidoptera</taxon>
        <taxon>Glossata</taxon>
        <taxon>Ditrysia</taxon>
        <taxon>Tineoidea</taxon>
        <taxon>Psychidae</taxon>
        <taxon>Oiketicinae</taxon>
        <taxon>Eumeta</taxon>
    </lineage>
</organism>
<proteinExistence type="predicted"/>
<dbReference type="Proteomes" id="UP000299102">
    <property type="component" value="Unassembled WGS sequence"/>
</dbReference>
<evidence type="ECO:0000313" key="1">
    <source>
        <dbReference type="EMBL" id="GBP27868.1"/>
    </source>
</evidence>
<evidence type="ECO:0000313" key="2">
    <source>
        <dbReference type="Proteomes" id="UP000299102"/>
    </source>
</evidence>
<accession>A0A4C1UN48</accession>
<dbReference type="AlphaFoldDB" id="A0A4C1UN48"/>
<sequence length="248" mass="27774">MPQPPLICLWTHDQPPRKAPAPARGRYRPRCYHSNDGDITSDMFFMSGLVTQTLVSQRRLRARLDRILVIKKKQKILDSSESLCFYVSLVNPCSAPARVGLNGSEFRYSNEFLAPPPRPLPSDIHNVNTRHKNDVFASKTPLNKVPQGDTEIMQSLVKYSWRRRRRGPARGGGGGRRCALRPARARSTFGRFNFPLRKGGGRNLNSDSGPVLDSFAIPLSVPMPLIIPDPNSDFAPDLKCGPTLIRFQ</sequence>
<name>A0A4C1UN48_EUMVA</name>
<dbReference type="EMBL" id="BGZK01000200">
    <property type="protein sequence ID" value="GBP27868.1"/>
    <property type="molecule type" value="Genomic_DNA"/>
</dbReference>